<dbReference type="AlphaFoldDB" id="A0A5J5RSM2"/>
<feature type="transmembrane region" description="Helical" evidence="1">
    <location>
        <begin position="23"/>
        <end position="42"/>
    </location>
</feature>
<gene>
    <name evidence="2" type="ORF">ES319_D04G009200v1</name>
</gene>
<evidence type="ECO:0000256" key="1">
    <source>
        <dbReference type="SAM" id="Phobius"/>
    </source>
</evidence>
<accession>A0A5J5RSM2</accession>
<dbReference type="Proteomes" id="UP000327439">
    <property type="component" value="Chromosome D04"/>
</dbReference>
<keyword evidence="3" id="KW-1185">Reference proteome</keyword>
<proteinExistence type="predicted"/>
<name>A0A5J5RSM2_GOSBA</name>
<protein>
    <submittedName>
        <fullName evidence="2">Uncharacterized protein</fullName>
    </submittedName>
</protein>
<keyword evidence="1" id="KW-1133">Transmembrane helix</keyword>
<organism evidence="2 3">
    <name type="scientific">Gossypium barbadense</name>
    <name type="common">Sea Island cotton</name>
    <name type="synonym">Hibiscus barbadensis</name>
    <dbReference type="NCBI Taxonomy" id="3634"/>
    <lineage>
        <taxon>Eukaryota</taxon>
        <taxon>Viridiplantae</taxon>
        <taxon>Streptophyta</taxon>
        <taxon>Embryophyta</taxon>
        <taxon>Tracheophyta</taxon>
        <taxon>Spermatophyta</taxon>
        <taxon>Magnoliopsida</taxon>
        <taxon>eudicotyledons</taxon>
        <taxon>Gunneridae</taxon>
        <taxon>Pentapetalae</taxon>
        <taxon>rosids</taxon>
        <taxon>malvids</taxon>
        <taxon>Malvales</taxon>
        <taxon>Malvaceae</taxon>
        <taxon>Malvoideae</taxon>
        <taxon>Gossypium</taxon>
    </lineage>
</organism>
<sequence>MWCFIVKLVEGAQPKGAISYMNFAYVCFVTCNIFLGVAYIAIL</sequence>
<keyword evidence="1" id="KW-0472">Membrane</keyword>
<dbReference type="EMBL" id="CM018218">
    <property type="protein sequence ID" value="KAB2033314.1"/>
    <property type="molecule type" value="Genomic_DNA"/>
</dbReference>
<keyword evidence="1" id="KW-0812">Transmembrane</keyword>
<evidence type="ECO:0000313" key="3">
    <source>
        <dbReference type="Proteomes" id="UP000327439"/>
    </source>
</evidence>
<evidence type="ECO:0000313" key="2">
    <source>
        <dbReference type="EMBL" id="KAB2033314.1"/>
    </source>
</evidence>
<reference evidence="3" key="1">
    <citation type="journal article" date="2020" name="Nat. Genet.">
        <title>Genomic diversifications of five Gossypium allopolyploid species and their impact on cotton improvement.</title>
        <authorList>
            <person name="Chen Z.J."/>
            <person name="Sreedasyam A."/>
            <person name="Ando A."/>
            <person name="Song Q."/>
            <person name="De Santiago L.M."/>
            <person name="Hulse-Kemp A.M."/>
            <person name="Ding M."/>
            <person name="Ye W."/>
            <person name="Kirkbride R.C."/>
            <person name="Jenkins J."/>
            <person name="Plott C."/>
            <person name="Lovell J."/>
            <person name="Lin Y.M."/>
            <person name="Vaughn R."/>
            <person name="Liu B."/>
            <person name="Simpson S."/>
            <person name="Scheffler B.E."/>
            <person name="Wen L."/>
            <person name="Saski C.A."/>
            <person name="Grover C.E."/>
            <person name="Hu G."/>
            <person name="Conover J.L."/>
            <person name="Carlson J.W."/>
            <person name="Shu S."/>
            <person name="Boston L.B."/>
            <person name="Williams M."/>
            <person name="Peterson D.G."/>
            <person name="McGee K."/>
            <person name="Jones D.C."/>
            <person name="Wendel J.F."/>
            <person name="Stelly D.M."/>
            <person name="Grimwood J."/>
            <person name="Schmutz J."/>
        </authorList>
    </citation>
    <scope>NUCLEOTIDE SEQUENCE [LARGE SCALE GENOMIC DNA]</scope>
    <source>
        <strain evidence="3">cv. 3-79</strain>
    </source>
</reference>